<name>A0A1D9FTZ5_MOOP1</name>
<evidence type="ECO:0000256" key="1">
    <source>
        <dbReference type="SAM" id="Phobius"/>
    </source>
</evidence>
<dbReference type="Pfam" id="PF13559">
    <property type="entry name" value="DUF4129"/>
    <property type="match status" value="1"/>
</dbReference>
<feature type="domain" description="Protein-glutamine gamma-glutamyltransferase-like C-terminal" evidence="2">
    <location>
        <begin position="129"/>
        <end position="197"/>
    </location>
</feature>
<evidence type="ECO:0000259" key="2">
    <source>
        <dbReference type="Pfam" id="PF13559"/>
    </source>
</evidence>
<keyword evidence="1" id="KW-1133">Transmembrane helix</keyword>
<evidence type="ECO:0000313" key="3">
    <source>
        <dbReference type="EMBL" id="AOY78849.1"/>
    </source>
</evidence>
<dbReference type="AlphaFoldDB" id="A0A1D9FTZ5"/>
<gene>
    <name evidence="3" type="ORF">BJP36_01995</name>
</gene>
<feature type="transmembrane region" description="Helical" evidence="1">
    <location>
        <begin position="50"/>
        <end position="72"/>
    </location>
</feature>
<protein>
    <submittedName>
        <fullName evidence="3">DUF4129 domain-containing protein</fullName>
    </submittedName>
</protein>
<keyword evidence="1" id="KW-0812">Transmembrane</keyword>
<organism evidence="3 4">
    <name type="scientific">Moorena producens (strain JHB)</name>
    <dbReference type="NCBI Taxonomy" id="1454205"/>
    <lineage>
        <taxon>Bacteria</taxon>
        <taxon>Bacillati</taxon>
        <taxon>Cyanobacteriota</taxon>
        <taxon>Cyanophyceae</taxon>
        <taxon>Coleofasciculales</taxon>
        <taxon>Coleofasciculaceae</taxon>
        <taxon>Moorena</taxon>
    </lineage>
</organism>
<dbReference type="EMBL" id="CP017708">
    <property type="protein sequence ID" value="AOY78849.1"/>
    <property type="molecule type" value="Genomic_DNA"/>
</dbReference>
<keyword evidence="1" id="KW-0472">Membrane</keyword>
<reference evidence="4" key="1">
    <citation type="submission" date="2016-10" db="EMBL/GenBank/DDBJ databases">
        <title>Comparative genomics uncovers the prolific and rare metabolic potential of the cyanobacterial genus Moorea.</title>
        <authorList>
            <person name="Leao T."/>
            <person name="Castelao G."/>
            <person name="Korobeynikov A."/>
            <person name="Monroe E.A."/>
            <person name="Podell S."/>
            <person name="Glukhov E."/>
            <person name="Allen E."/>
            <person name="Gerwick W.H."/>
            <person name="Gerwick L."/>
        </authorList>
    </citation>
    <scope>NUCLEOTIDE SEQUENCE [LARGE SCALE GENOMIC DNA]</scope>
    <source>
        <strain evidence="4">JHB</strain>
    </source>
</reference>
<dbReference type="InterPro" id="IPR025403">
    <property type="entry name" value="TgpA-like_C"/>
</dbReference>
<evidence type="ECO:0000313" key="4">
    <source>
        <dbReference type="Proteomes" id="UP000176944"/>
    </source>
</evidence>
<sequence>MSTGSFEKNSLDWQLQLLQRQFGEWWELTMSQVPLDQPQSSLPSWLLSPILGQGIRITFWLLVAVILSWLGVRLIRALHPYIISYYQQLTQAANRVTKRPVRELSVVNWWERSQNYQQEGNYTEACRCLYMGMLQQLHDTGIAPRHPSRTDGEYLQLIQQLPQPKPYQILLITHQQLSFSNAEASSQVFERCQQAYQQMKVVRVAWPKGQG</sequence>
<proteinExistence type="predicted"/>
<dbReference type="Proteomes" id="UP000176944">
    <property type="component" value="Chromosome"/>
</dbReference>
<accession>A0A1D9FTZ5</accession>